<proteinExistence type="predicted"/>
<dbReference type="AlphaFoldDB" id="A0A4C1UNP4"/>
<sequence length="138" mass="15945">MYAWLAFVPRFRWHEHGLNSFVSYVDRSRCDGSTSGPAFDSTPNFVLDLITTKYSKYAAERDPLRTGRGSYKKGVIRRRGDSFVIPQSDGRSDLWMRPDRPMRPHLSSAPTIEVRIQLRRNRSLVKDFLLLALLDDTP</sequence>
<name>A0A4C1UNP4_EUMVA</name>
<evidence type="ECO:0000313" key="2">
    <source>
        <dbReference type="Proteomes" id="UP000299102"/>
    </source>
</evidence>
<accession>A0A4C1UNP4</accession>
<keyword evidence="2" id="KW-1185">Reference proteome</keyword>
<dbReference type="EMBL" id="BGZK01000199">
    <property type="protein sequence ID" value="GBP27810.1"/>
    <property type="molecule type" value="Genomic_DNA"/>
</dbReference>
<organism evidence="1 2">
    <name type="scientific">Eumeta variegata</name>
    <name type="common">Bagworm moth</name>
    <name type="synonym">Eumeta japonica</name>
    <dbReference type="NCBI Taxonomy" id="151549"/>
    <lineage>
        <taxon>Eukaryota</taxon>
        <taxon>Metazoa</taxon>
        <taxon>Ecdysozoa</taxon>
        <taxon>Arthropoda</taxon>
        <taxon>Hexapoda</taxon>
        <taxon>Insecta</taxon>
        <taxon>Pterygota</taxon>
        <taxon>Neoptera</taxon>
        <taxon>Endopterygota</taxon>
        <taxon>Lepidoptera</taxon>
        <taxon>Glossata</taxon>
        <taxon>Ditrysia</taxon>
        <taxon>Tineoidea</taxon>
        <taxon>Psychidae</taxon>
        <taxon>Oiketicinae</taxon>
        <taxon>Eumeta</taxon>
    </lineage>
</organism>
<protein>
    <submittedName>
        <fullName evidence="1">Uncharacterized protein</fullName>
    </submittedName>
</protein>
<dbReference type="Proteomes" id="UP000299102">
    <property type="component" value="Unassembled WGS sequence"/>
</dbReference>
<comment type="caution">
    <text evidence="1">The sequence shown here is derived from an EMBL/GenBank/DDBJ whole genome shotgun (WGS) entry which is preliminary data.</text>
</comment>
<reference evidence="1 2" key="1">
    <citation type="journal article" date="2019" name="Commun. Biol.">
        <title>The bagworm genome reveals a unique fibroin gene that provides high tensile strength.</title>
        <authorList>
            <person name="Kono N."/>
            <person name="Nakamura H."/>
            <person name="Ohtoshi R."/>
            <person name="Tomita M."/>
            <person name="Numata K."/>
            <person name="Arakawa K."/>
        </authorList>
    </citation>
    <scope>NUCLEOTIDE SEQUENCE [LARGE SCALE GENOMIC DNA]</scope>
</reference>
<evidence type="ECO:0000313" key="1">
    <source>
        <dbReference type="EMBL" id="GBP27810.1"/>
    </source>
</evidence>
<gene>
    <name evidence="1" type="ORF">EVAR_94214_1</name>
</gene>